<sequence>MDDGGVESRSTARDGSHAGHWGRGVLKEYVVVAATGCGAHAEMLTMDDGPQPTQRGDPLYLPNHSLSLSLSMPAHCLRTYTADVGPTYPQSNGPSSPRGPHHPQRNRAMALLVWLGWVPLPAPSL</sequence>
<protein>
    <submittedName>
        <fullName evidence="2">Uncharacterized protein</fullName>
    </submittedName>
</protein>
<name>A0AA86VJ95_9FABA</name>
<gene>
    <name evidence="2" type="ORF">AYBTSS11_LOCUS13994</name>
</gene>
<dbReference type="AlphaFoldDB" id="A0AA86VJ95"/>
<evidence type="ECO:0000313" key="3">
    <source>
        <dbReference type="Proteomes" id="UP001189624"/>
    </source>
</evidence>
<feature type="region of interest" description="Disordered" evidence="1">
    <location>
        <begin position="82"/>
        <end position="104"/>
    </location>
</feature>
<dbReference type="EMBL" id="OY731401">
    <property type="protein sequence ID" value="CAJ1949956.1"/>
    <property type="molecule type" value="Genomic_DNA"/>
</dbReference>
<organism evidence="2 3">
    <name type="scientific">Sphenostylis stenocarpa</name>
    <dbReference type="NCBI Taxonomy" id="92480"/>
    <lineage>
        <taxon>Eukaryota</taxon>
        <taxon>Viridiplantae</taxon>
        <taxon>Streptophyta</taxon>
        <taxon>Embryophyta</taxon>
        <taxon>Tracheophyta</taxon>
        <taxon>Spermatophyta</taxon>
        <taxon>Magnoliopsida</taxon>
        <taxon>eudicotyledons</taxon>
        <taxon>Gunneridae</taxon>
        <taxon>Pentapetalae</taxon>
        <taxon>rosids</taxon>
        <taxon>fabids</taxon>
        <taxon>Fabales</taxon>
        <taxon>Fabaceae</taxon>
        <taxon>Papilionoideae</taxon>
        <taxon>50 kb inversion clade</taxon>
        <taxon>NPAAA clade</taxon>
        <taxon>indigoferoid/millettioid clade</taxon>
        <taxon>Phaseoleae</taxon>
        <taxon>Sphenostylis</taxon>
    </lineage>
</organism>
<reference evidence="2" key="1">
    <citation type="submission" date="2023-10" db="EMBL/GenBank/DDBJ databases">
        <authorList>
            <person name="Domelevo Entfellner J.-B."/>
        </authorList>
    </citation>
    <scope>NUCLEOTIDE SEQUENCE</scope>
</reference>
<evidence type="ECO:0000256" key="1">
    <source>
        <dbReference type="SAM" id="MobiDB-lite"/>
    </source>
</evidence>
<proteinExistence type="predicted"/>
<dbReference type="Proteomes" id="UP001189624">
    <property type="component" value="Chromosome 4"/>
</dbReference>
<keyword evidence="3" id="KW-1185">Reference proteome</keyword>
<dbReference type="Gramene" id="rna-AYBTSS11_LOCUS13994">
    <property type="protein sequence ID" value="CAJ1949956.1"/>
    <property type="gene ID" value="gene-AYBTSS11_LOCUS13994"/>
</dbReference>
<evidence type="ECO:0000313" key="2">
    <source>
        <dbReference type="EMBL" id="CAJ1949956.1"/>
    </source>
</evidence>
<accession>A0AA86VJ95</accession>